<sequence>MSSMARFRKASRPSEELEPEASASLLKSSPNILENFSYDEFQPANHPLLKRMATSPTAHSGSQSSSSSSTSSSRKEPKFCDTLERHAFMRNVINRQPESVRRYSSPGEKEAQVRRSLEEITKDLKEIEQFVSATEELLQKEKEQEQVLNSNKENKCPSPVKRVTYKINAYKAPPRRHRPGSPRFYHSRLYFRNGKIGCVDSTEHQNNVGATHALVKHILHHEKPLVSPDSVRRVLEQEKEESFEMVPLPGAVPETVPDPIAIQRAEELAAATGQVVLPAEEEDPVESIPVIDEDEQDVQICYNESPELQNEDRNERARGTPSINESEIVAVDEPDMEMNVEMDLEHRKPSSTGSLDSQGQQFLRDQVRHLVRRFTARANKVKSRIELPPTPSSSSTASSPSPPPTKSLHPSPQHKVRLVPAGQSPHRGRLFEADTPRSNVWLCSSLCGANNDERTLDPQGKIYISWLCVVSLSFLYNAWVIPLRASFPFQTKENTNIWLACDYCADIVYLLDVVFFKHRVMYLFEGFWVKNKNLTRKNYMRKLQFKLDLLALLPLDLLYLQLGTGAVWLRFPRFFKIQSFWEVFRLLDRVISSPHFVRVAKTLTYMLYMIHITAALYYAYSDYQGLGQNRWVFSGKGHPYVRCFAFATKTATSIGKNPKPERQGEYVFMTVAWLMGVFVFALLIGQIRDIISTATRNKHEYRQLEDETLEYMRRLNLSQEVQSRVKMWFQFTWEQQRTLDESNILDALPINLKTDIAISVHIQTLSKVQLFADCEEALLRDLVLKLRAVTFLPGDFVCRKGEVGREMYIVKLGQVQVMGGPGSDVVLATLTEGSVFGEISLLGINGADRRTADVRSKGYSNLFVLSKSDLNEVIAYYPTAQAILKKRARQLMRKNAAREREEERERARSALQADVVIGNRNPKTPPPKLLQTVIQALPFESPAVVLITRGSKRMRRKRQSLQMETIVEPKMEITGDQKTSLKPGRCSPDLLSSIQQELKSKHKFINLTDSEKALISQSANNSLEDMKVVDL</sequence>
<evidence type="ECO:0000256" key="6">
    <source>
        <dbReference type="ARBA" id="ARBA00023136"/>
    </source>
</evidence>
<feature type="domain" description="Cyclic nucleotide-binding" evidence="11">
    <location>
        <begin position="770"/>
        <end position="874"/>
    </location>
</feature>
<dbReference type="RefSeq" id="XP_016930392.2">
    <property type="nucleotide sequence ID" value="XM_017074903.4"/>
</dbReference>
<dbReference type="GO" id="GO:0005222">
    <property type="term" value="F:intracellularly cAMP-activated cation channel activity"/>
    <property type="evidence" value="ECO:0007669"/>
    <property type="project" value="TreeGrafter"/>
</dbReference>
<keyword evidence="7" id="KW-1071">Ligand-gated ion channel</keyword>
<evidence type="ECO:0000256" key="4">
    <source>
        <dbReference type="ARBA" id="ARBA00022989"/>
    </source>
</evidence>
<organism evidence="12 14">
    <name type="scientific">Drosophila suzukii</name>
    <name type="common">Spotted-wing drosophila fruit fly</name>
    <dbReference type="NCBI Taxonomy" id="28584"/>
    <lineage>
        <taxon>Eukaryota</taxon>
        <taxon>Metazoa</taxon>
        <taxon>Ecdysozoa</taxon>
        <taxon>Arthropoda</taxon>
        <taxon>Hexapoda</taxon>
        <taxon>Insecta</taxon>
        <taxon>Pterygota</taxon>
        <taxon>Neoptera</taxon>
        <taxon>Endopterygota</taxon>
        <taxon>Diptera</taxon>
        <taxon>Brachycera</taxon>
        <taxon>Muscomorpha</taxon>
        <taxon>Ephydroidea</taxon>
        <taxon>Drosophilidae</taxon>
        <taxon>Drosophila</taxon>
        <taxon>Sophophora</taxon>
    </lineage>
</organism>
<evidence type="ECO:0000256" key="9">
    <source>
        <dbReference type="SAM" id="MobiDB-lite"/>
    </source>
</evidence>
<dbReference type="GO" id="GO:0005223">
    <property type="term" value="F:intracellularly cGMP-activated cation channel activity"/>
    <property type="evidence" value="ECO:0007669"/>
    <property type="project" value="TreeGrafter"/>
</dbReference>
<keyword evidence="2" id="KW-0813">Transport</keyword>
<evidence type="ECO:0000256" key="3">
    <source>
        <dbReference type="ARBA" id="ARBA00022692"/>
    </source>
</evidence>
<dbReference type="CTD" id="37479"/>
<dbReference type="SMART" id="SM00100">
    <property type="entry name" value="cNMP"/>
    <property type="match status" value="1"/>
</dbReference>
<dbReference type="InterPro" id="IPR018490">
    <property type="entry name" value="cNMP-bd_dom_sf"/>
</dbReference>
<dbReference type="SUPFAM" id="SSF51206">
    <property type="entry name" value="cAMP-binding domain-like"/>
    <property type="match status" value="1"/>
</dbReference>
<dbReference type="CDD" id="cd00038">
    <property type="entry name" value="CAP_ED"/>
    <property type="match status" value="1"/>
</dbReference>
<reference evidence="13 14" key="1">
    <citation type="submission" date="2025-05" db="UniProtKB">
        <authorList>
            <consortium name="RefSeq"/>
        </authorList>
    </citation>
    <scope>IDENTIFICATION</scope>
</reference>
<dbReference type="InterPro" id="IPR014710">
    <property type="entry name" value="RmlC-like_jellyroll"/>
</dbReference>
<keyword evidence="12" id="KW-1185">Reference proteome</keyword>
<evidence type="ECO:0000259" key="11">
    <source>
        <dbReference type="PROSITE" id="PS50042"/>
    </source>
</evidence>
<evidence type="ECO:0000256" key="7">
    <source>
        <dbReference type="ARBA" id="ARBA00023286"/>
    </source>
</evidence>
<feature type="transmembrane region" description="Helical" evidence="10">
    <location>
        <begin position="666"/>
        <end position="687"/>
    </location>
</feature>
<dbReference type="InterPro" id="IPR000595">
    <property type="entry name" value="cNMP-bd_dom"/>
</dbReference>
<dbReference type="PROSITE" id="PS00889">
    <property type="entry name" value="CNMP_BINDING_2"/>
    <property type="match status" value="1"/>
</dbReference>
<dbReference type="GO" id="GO:0030553">
    <property type="term" value="F:cGMP binding"/>
    <property type="evidence" value="ECO:0007669"/>
    <property type="project" value="TreeGrafter"/>
</dbReference>
<dbReference type="PROSITE" id="PS00888">
    <property type="entry name" value="CNMP_BINDING_1"/>
    <property type="match status" value="1"/>
</dbReference>
<evidence type="ECO:0000313" key="12">
    <source>
        <dbReference type="Proteomes" id="UP001652628"/>
    </source>
</evidence>
<dbReference type="Gene3D" id="1.10.287.630">
    <property type="entry name" value="Helix hairpin bin"/>
    <property type="match status" value="1"/>
</dbReference>
<dbReference type="InterPro" id="IPR050866">
    <property type="entry name" value="CNG_cation_channel"/>
</dbReference>
<dbReference type="AlphaFoldDB" id="A0AB40A0M6"/>
<dbReference type="PANTHER" id="PTHR45638">
    <property type="entry name" value="CYCLIC NUCLEOTIDE-GATED CATION CHANNEL SUBUNIT A"/>
    <property type="match status" value="1"/>
</dbReference>
<dbReference type="RefSeq" id="XP_036669253.2">
    <property type="nucleotide sequence ID" value="XM_036813358.3"/>
</dbReference>
<dbReference type="PROSITE" id="PS50042">
    <property type="entry name" value="CNMP_BINDING_3"/>
    <property type="match status" value="1"/>
</dbReference>
<feature type="compositionally biased region" description="Low complexity" evidence="9">
    <location>
        <begin position="60"/>
        <end position="72"/>
    </location>
</feature>
<evidence type="ECO:0000256" key="8">
    <source>
        <dbReference type="ARBA" id="ARBA00023303"/>
    </source>
</evidence>
<feature type="region of interest" description="Disordered" evidence="9">
    <location>
        <begin position="1"/>
        <end position="28"/>
    </location>
</feature>
<dbReference type="Proteomes" id="UP001652628">
    <property type="component" value="Chromosome 2R"/>
</dbReference>
<dbReference type="GO" id="GO:0044877">
    <property type="term" value="F:protein-containing complex binding"/>
    <property type="evidence" value="ECO:0007669"/>
    <property type="project" value="TreeGrafter"/>
</dbReference>
<keyword evidence="4 10" id="KW-1133">Transmembrane helix</keyword>
<keyword evidence="3 10" id="KW-0812">Transmembrane</keyword>
<comment type="subcellular location">
    <subcellularLocation>
        <location evidence="1">Membrane</location>
        <topology evidence="1">Multi-pass membrane protein</topology>
    </subcellularLocation>
</comment>
<feature type="region of interest" description="Disordered" evidence="9">
    <location>
        <begin position="304"/>
        <end position="323"/>
    </location>
</feature>
<feature type="transmembrane region" description="Helical" evidence="10">
    <location>
        <begin position="602"/>
        <end position="620"/>
    </location>
</feature>
<proteinExistence type="predicted"/>
<dbReference type="SUPFAM" id="SSF81324">
    <property type="entry name" value="Voltage-gated potassium channels"/>
    <property type="match status" value="1"/>
</dbReference>
<dbReference type="Gene3D" id="2.60.120.10">
    <property type="entry name" value="Jelly Rolls"/>
    <property type="match status" value="1"/>
</dbReference>
<evidence type="ECO:0000313" key="13">
    <source>
        <dbReference type="RefSeq" id="XP_016930392.2"/>
    </source>
</evidence>
<evidence type="ECO:0000313" key="14">
    <source>
        <dbReference type="RefSeq" id="XP_036669253.2"/>
    </source>
</evidence>
<evidence type="ECO:0000256" key="5">
    <source>
        <dbReference type="ARBA" id="ARBA00023065"/>
    </source>
</evidence>
<protein>
    <submittedName>
        <fullName evidence="13 14">Cyclic nucleotide-gated channel beta-3</fullName>
    </submittedName>
</protein>
<keyword evidence="6 10" id="KW-0472">Membrane</keyword>
<name>A0AB40A0M6_DROSZ</name>
<evidence type="ECO:0000256" key="10">
    <source>
        <dbReference type="SAM" id="Phobius"/>
    </source>
</evidence>
<feature type="region of interest" description="Disordered" evidence="9">
    <location>
        <begin position="381"/>
        <end position="419"/>
    </location>
</feature>
<dbReference type="InterPro" id="IPR005821">
    <property type="entry name" value="Ion_trans_dom"/>
</dbReference>
<feature type="region of interest" description="Disordered" evidence="9">
    <location>
        <begin position="47"/>
        <end position="78"/>
    </location>
</feature>
<feature type="compositionally biased region" description="Basic residues" evidence="9">
    <location>
        <begin position="1"/>
        <end position="11"/>
    </location>
</feature>
<keyword evidence="5" id="KW-0406">Ion transport</keyword>
<dbReference type="GeneID" id="108010086"/>
<dbReference type="GO" id="GO:0017071">
    <property type="term" value="C:intracellular cyclic nucleotide activated cation channel complex"/>
    <property type="evidence" value="ECO:0007669"/>
    <property type="project" value="TreeGrafter"/>
</dbReference>
<keyword evidence="8" id="KW-0407">Ion channel</keyword>
<dbReference type="Pfam" id="PF00520">
    <property type="entry name" value="Ion_trans"/>
    <property type="match status" value="1"/>
</dbReference>
<dbReference type="PANTHER" id="PTHR45638:SF1">
    <property type="entry name" value="CYCLIC NUCLEOTIDE-GATED ION CHANNEL SUBUNIT B, ISOFORM A"/>
    <property type="match status" value="1"/>
</dbReference>
<dbReference type="GO" id="GO:0005886">
    <property type="term" value="C:plasma membrane"/>
    <property type="evidence" value="ECO:0007669"/>
    <property type="project" value="TreeGrafter"/>
</dbReference>
<evidence type="ECO:0000256" key="1">
    <source>
        <dbReference type="ARBA" id="ARBA00004141"/>
    </source>
</evidence>
<feature type="transmembrane region" description="Helical" evidence="10">
    <location>
        <begin position="549"/>
        <end position="571"/>
    </location>
</feature>
<feature type="transmembrane region" description="Helical" evidence="10">
    <location>
        <begin position="463"/>
        <end position="487"/>
    </location>
</feature>
<evidence type="ECO:0000256" key="2">
    <source>
        <dbReference type="ARBA" id="ARBA00022448"/>
    </source>
</evidence>
<dbReference type="Gene3D" id="1.10.287.70">
    <property type="match status" value="1"/>
</dbReference>
<dbReference type="Pfam" id="PF00027">
    <property type="entry name" value="cNMP_binding"/>
    <property type="match status" value="1"/>
</dbReference>
<dbReference type="InterPro" id="IPR018488">
    <property type="entry name" value="cNMP-bd_CS"/>
</dbReference>
<gene>
    <name evidence="13 14" type="primary">CngB</name>
</gene>
<accession>A0AB40A0M6</accession>